<evidence type="ECO:0000313" key="2">
    <source>
        <dbReference type="Proteomes" id="UP000191901"/>
    </source>
</evidence>
<name>A0A1Z3HP57_9CYAN</name>
<evidence type="ECO:0000313" key="1">
    <source>
        <dbReference type="EMBL" id="ASC72080.1"/>
    </source>
</evidence>
<accession>A0A1Z3HP57</accession>
<proteinExistence type="predicted"/>
<dbReference type="Proteomes" id="UP000191901">
    <property type="component" value="Chromosome"/>
</dbReference>
<dbReference type="Gene3D" id="2.60.120.380">
    <property type="match status" value="1"/>
</dbReference>
<keyword evidence="2" id="KW-1185">Reference proteome</keyword>
<dbReference type="EMBL" id="CP021983">
    <property type="protein sequence ID" value="ASC72080.1"/>
    <property type="molecule type" value="Genomic_DNA"/>
</dbReference>
<sequence>MRLSDYLLNIGWLIALSSCQSAPLELYMGEASVPTDSTATASDSSVHLSPGTYCFQARTETLSADLRLVLAPDYAVTGQGSGIIQHEQGNFYTVYDKTLSGRLEQSRLSLTVTTTIESDIQQVREFWVMTATELSGPRQHYQRIPCADQTALEEVVSPTSISDVGSTAIQFTPGTSMTTVEEQVAMGERKIYRLDGNIGQQIVLDLTSLNNNAVFDVVSPDGNLLMHRAVVADVPLSTSGAYYVVVSSEHGDASYRLTVSRQ</sequence>
<organism evidence="1 2">
    <name type="scientific">Halomicronema hongdechloris C2206</name>
    <dbReference type="NCBI Taxonomy" id="1641165"/>
    <lineage>
        <taxon>Bacteria</taxon>
        <taxon>Bacillati</taxon>
        <taxon>Cyanobacteriota</taxon>
        <taxon>Cyanophyceae</taxon>
        <taxon>Nodosilineales</taxon>
        <taxon>Nodosilineaceae</taxon>
        <taxon>Halomicronema</taxon>
    </lineage>
</organism>
<gene>
    <name evidence="1" type="ORF">XM38_030340</name>
</gene>
<dbReference type="KEGG" id="hhg:XM38_030340"/>
<reference evidence="1 2" key="1">
    <citation type="journal article" date="2016" name="Biochim. Biophys. Acta">
        <title>Characterization of red-shifted phycobilisomes isolated from the chlorophyll f-containing cyanobacterium Halomicronema hongdechloris.</title>
        <authorList>
            <person name="Li Y."/>
            <person name="Lin Y."/>
            <person name="Garvey C.J."/>
            <person name="Birch D."/>
            <person name="Corkery R.W."/>
            <person name="Loughlin P.C."/>
            <person name="Scheer H."/>
            <person name="Willows R.D."/>
            <person name="Chen M."/>
        </authorList>
    </citation>
    <scope>NUCLEOTIDE SEQUENCE [LARGE SCALE GENOMIC DNA]</scope>
    <source>
        <strain evidence="1 2">C2206</strain>
    </source>
</reference>
<protein>
    <submittedName>
        <fullName evidence="1">Uncharacterized protein</fullName>
    </submittedName>
</protein>
<dbReference type="PROSITE" id="PS51257">
    <property type="entry name" value="PROKAR_LIPOPROTEIN"/>
    <property type="match status" value="1"/>
</dbReference>
<dbReference type="AlphaFoldDB" id="A0A1Z3HP57"/>